<evidence type="ECO:0000313" key="3">
    <source>
        <dbReference type="Proteomes" id="UP000035553"/>
    </source>
</evidence>
<evidence type="ECO:0000259" key="1">
    <source>
        <dbReference type="Pfam" id="PF01979"/>
    </source>
</evidence>
<comment type="caution">
    <text evidence="2">The sequence shown here is derived from an EMBL/GenBank/DDBJ whole genome shotgun (WGS) entry which is preliminary data.</text>
</comment>
<dbReference type="SUPFAM" id="SSF51338">
    <property type="entry name" value="Composite domain of metallo-dependent hydrolases"/>
    <property type="match status" value="1"/>
</dbReference>
<dbReference type="Gene3D" id="3.20.20.140">
    <property type="entry name" value="Metal-dependent hydrolases"/>
    <property type="match status" value="1"/>
</dbReference>
<accession>A0A0U1QKR1</accession>
<evidence type="ECO:0000313" key="2">
    <source>
        <dbReference type="EMBL" id="KLI01397.1"/>
    </source>
</evidence>
<reference evidence="2 3" key="1">
    <citation type="journal article" date="2011" name="J. Bacteriol.">
        <title>Draft genome sequence of Sporolactobacillus inulinus strain CASD, an efficient D-lactic acid-producing bacterium with high-concentration lactate tolerance capability.</title>
        <authorList>
            <person name="Yu B."/>
            <person name="Su F."/>
            <person name="Wang L."/>
            <person name="Xu K."/>
            <person name="Zhao B."/>
            <person name="Xu P."/>
        </authorList>
    </citation>
    <scope>NUCLEOTIDE SEQUENCE [LARGE SCALE GENOMIC DNA]</scope>
    <source>
        <strain evidence="2 3">CASD</strain>
    </source>
</reference>
<dbReference type="OrthoDB" id="9797498at2"/>
<dbReference type="InterPro" id="IPR032466">
    <property type="entry name" value="Metal_Hydrolase"/>
</dbReference>
<feature type="domain" description="Amidohydrolase-related" evidence="1">
    <location>
        <begin position="55"/>
        <end position="385"/>
    </location>
</feature>
<protein>
    <submittedName>
        <fullName evidence="2">Amidohydrolase</fullName>
    </submittedName>
</protein>
<dbReference type="Gene3D" id="2.30.40.10">
    <property type="entry name" value="Urease, subunit C, domain 1"/>
    <property type="match status" value="1"/>
</dbReference>
<dbReference type="PANTHER" id="PTHR43135:SF3">
    <property type="entry name" value="ALPHA-D-RIBOSE 1-METHYLPHOSPHONATE 5-TRIPHOSPHATE DIPHOSPHATASE"/>
    <property type="match status" value="1"/>
</dbReference>
<proteinExistence type="predicted"/>
<keyword evidence="2" id="KW-0378">Hydrolase</keyword>
<dbReference type="InterPro" id="IPR051781">
    <property type="entry name" value="Metallo-dep_Hydrolase"/>
</dbReference>
<dbReference type="GO" id="GO:0016810">
    <property type="term" value="F:hydrolase activity, acting on carbon-nitrogen (but not peptide) bonds"/>
    <property type="evidence" value="ECO:0007669"/>
    <property type="project" value="InterPro"/>
</dbReference>
<dbReference type="InterPro" id="IPR057744">
    <property type="entry name" value="OTAase-like"/>
</dbReference>
<dbReference type="Proteomes" id="UP000035553">
    <property type="component" value="Unassembled WGS sequence"/>
</dbReference>
<dbReference type="STRING" id="1069536.SINU_13640"/>
<dbReference type="CDD" id="cd01299">
    <property type="entry name" value="Met_dep_hydrolase_A"/>
    <property type="match status" value="1"/>
</dbReference>
<dbReference type="Pfam" id="PF01979">
    <property type="entry name" value="Amidohydro_1"/>
    <property type="match status" value="1"/>
</dbReference>
<organism evidence="2 3">
    <name type="scientific">Sporolactobacillus inulinus CASD</name>
    <dbReference type="NCBI Taxonomy" id="1069536"/>
    <lineage>
        <taxon>Bacteria</taxon>
        <taxon>Bacillati</taxon>
        <taxon>Bacillota</taxon>
        <taxon>Bacilli</taxon>
        <taxon>Bacillales</taxon>
        <taxon>Sporolactobacillaceae</taxon>
        <taxon>Sporolactobacillus</taxon>
    </lineage>
</organism>
<dbReference type="SUPFAM" id="SSF51556">
    <property type="entry name" value="Metallo-dependent hydrolases"/>
    <property type="match status" value="1"/>
</dbReference>
<dbReference type="RefSeq" id="WP_010025191.1">
    <property type="nucleotide sequence ID" value="NZ_AFVQ02000209.1"/>
</dbReference>
<dbReference type="InterPro" id="IPR006680">
    <property type="entry name" value="Amidohydro-rel"/>
</dbReference>
<name>A0A0U1QKR1_9BACL</name>
<sequence>MTKTLYQNFSLFDGTTDHFDTDAYFVVDDETGKIIETGTGSPAPADQTVDLQNKFVMPGLINAHTHITSDVSGKLDALGSANLNPIVATKIALDNLSDLLKHGVTYIRDVGADFDVDIQLAKLEKGGHIVSPGICASGRPLAMTGGHFCTISYEVDSPDEARKAARKALKNGADNIKLMATGGVSFGGESPNDVQLTEEELRAAVTEAHHKGRTANAHAQGTEGIKNALRAGVDSVEHAFYLDDEAIQMFLDQGTFIVPTLIAVYGISDRGEGRVPDFMLDVAREVKRAHMESISKAAHAGVKLAMGTDAGTPNNDFKNDSAFELELMVEAGCTPLQALQAATINGAQLLKIDEEYGTLESGKFADFIVLENNPLESIKSVQGKKRIFKKGHEVL</sequence>
<dbReference type="EMBL" id="AFVQ02000209">
    <property type="protein sequence ID" value="KLI01397.1"/>
    <property type="molecule type" value="Genomic_DNA"/>
</dbReference>
<gene>
    <name evidence="2" type="ORF">SINU_13640</name>
</gene>
<dbReference type="InterPro" id="IPR011059">
    <property type="entry name" value="Metal-dep_hydrolase_composite"/>
</dbReference>
<dbReference type="AlphaFoldDB" id="A0A0U1QKR1"/>
<dbReference type="PANTHER" id="PTHR43135">
    <property type="entry name" value="ALPHA-D-RIBOSE 1-METHYLPHOSPHONATE 5-TRIPHOSPHATE DIPHOSPHATASE"/>
    <property type="match status" value="1"/>
</dbReference>
<keyword evidence="3" id="KW-1185">Reference proteome</keyword>